<dbReference type="SUPFAM" id="SSF103481">
    <property type="entry name" value="Multidrug resistance efflux transporter EmrE"/>
    <property type="match status" value="2"/>
</dbReference>
<keyword evidence="6 8" id="KW-0472">Membrane</keyword>
<keyword evidence="4 8" id="KW-0812">Transmembrane</keyword>
<evidence type="ECO:0000256" key="7">
    <source>
        <dbReference type="ARBA" id="ARBA00037727"/>
    </source>
</evidence>
<feature type="transmembrane region" description="Helical" evidence="8">
    <location>
        <begin position="153"/>
        <end position="174"/>
    </location>
</feature>
<gene>
    <name evidence="10" type="primary">LOC116308187</name>
</gene>
<feature type="transmembrane region" description="Helical" evidence="8">
    <location>
        <begin position="280"/>
        <end position="300"/>
    </location>
</feature>
<proteinExistence type="inferred from homology"/>
<feature type="transmembrane region" description="Helical" evidence="8">
    <location>
        <begin position="127"/>
        <end position="146"/>
    </location>
</feature>
<dbReference type="Pfam" id="PF06027">
    <property type="entry name" value="SLC35F"/>
    <property type="match status" value="1"/>
</dbReference>
<feature type="transmembrane region" description="Helical" evidence="8">
    <location>
        <begin position="33"/>
        <end position="56"/>
    </location>
</feature>
<feature type="transmembrane region" description="Helical" evidence="8">
    <location>
        <begin position="251"/>
        <end position="273"/>
    </location>
</feature>
<dbReference type="Proteomes" id="UP000515163">
    <property type="component" value="Unplaced"/>
</dbReference>
<feature type="transmembrane region" description="Helical" evidence="8">
    <location>
        <begin position="68"/>
        <end position="86"/>
    </location>
</feature>
<dbReference type="PANTHER" id="PTHR14233">
    <property type="entry name" value="DUF914-RELATED"/>
    <property type="match status" value="1"/>
</dbReference>
<accession>A0A6P8J446</accession>
<feature type="transmembrane region" description="Helical" evidence="8">
    <location>
        <begin position="186"/>
        <end position="204"/>
    </location>
</feature>
<feature type="transmembrane region" description="Helical" evidence="8">
    <location>
        <begin position="216"/>
        <end position="236"/>
    </location>
</feature>
<dbReference type="OrthoDB" id="429955at2759"/>
<evidence type="ECO:0000313" key="10">
    <source>
        <dbReference type="RefSeq" id="XP_031574432.1"/>
    </source>
</evidence>
<evidence type="ECO:0000256" key="5">
    <source>
        <dbReference type="ARBA" id="ARBA00022989"/>
    </source>
</evidence>
<sequence length="355" mass="39880">MADEERSVVNNTQSTENISISQRCRTIFSRRNLGILFLGQMLSLCLCGTGIFSQLLEQDHHIKTPTTQSFLNYVLLLILFMSQLVYRGGFLEVLKERGWKYLVLGLIDVEANYLVVKAYQYTNLTSIQVLDCFSLPTVLVLSLIFLKVRYKLVHYISVVVCLVGIACLVTADYYGSRYYGPGSNQILGDALVLCGSILYGLSNVSQEFLVKTFSRVEFLAMIGLSGSVVSGIQMAVLERHELSSIEWNYDVAFYFLGFAVCLFLLYTLMPIALKISSAMVVNLSLLTADFYTLLLGLLLFKYKFSPLYFAAFSLVITGLVFYNSKSVPTLPPSNRTYLQLEDENSPQETELNVCC</sequence>
<dbReference type="KEGG" id="aten:116308187"/>
<dbReference type="PANTHER" id="PTHR14233:SF4">
    <property type="entry name" value="SOLUTE CARRIER FAMILY 35 MEMBER F2"/>
    <property type="match status" value="1"/>
</dbReference>
<comment type="function">
    <text evidence="7">Putative solute transporter.</text>
</comment>
<dbReference type="GeneID" id="116308187"/>
<feature type="transmembrane region" description="Helical" evidence="8">
    <location>
        <begin position="306"/>
        <end position="324"/>
    </location>
</feature>
<comment type="subcellular location">
    <subcellularLocation>
        <location evidence="1">Membrane</location>
        <topology evidence="1">Multi-pass membrane protein</topology>
    </subcellularLocation>
</comment>
<evidence type="ECO:0000256" key="6">
    <source>
        <dbReference type="ARBA" id="ARBA00023136"/>
    </source>
</evidence>
<dbReference type="InParanoid" id="A0A6P8J446"/>
<dbReference type="RefSeq" id="XP_031574432.1">
    <property type="nucleotide sequence ID" value="XM_031718572.1"/>
</dbReference>
<evidence type="ECO:0000313" key="9">
    <source>
        <dbReference type="Proteomes" id="UP000515163"/>
    </source>
</evidence>
<dbReference type="InterPro" id="IPR037185">
    <property type="entry name" value="EmrE-like"/>
</dbReference>
<evidence type="ECO:0000256" key="2">
    <source>
        <dbReference type="ARBA" id="ARBA00007863"/>
    </source>
</evidence>
<evidence type="ECO:0000256" key="1">
    <source>
        <dbReference type="ARBA" id="ARBA00004141"/>
    </source>
</evidence>
<dbReference type="InterPro" id="IPR052221">
    <property type="entry name" value="SLC35F_Transporter"/>
</dbReference>
<dbReference type="GO" id="GO:0022857">
    <property type="term" value="F:transmembrane transporter activity"/>
    <property type="evidence" value="ECO:0007669"/>
    <property type="project" value="InterPro"/>
</dbReference>
<name>A0A6P8J446_ACTTE</name>
<evidence type="ECO:0000256" key="8">
    <source>
        <dbReference type="SAM" id="Phobius"/>
    </source>
</evidence>
<reference evidence="10" key="1">
    <citation type="submission" date="2025-08" db="UniProtKB">
        <authorList>
            <consortium name="RefSeq"/>
        </authorList>
    </citation>
    <scope>IDENTIFICATION</scope>
    <source>
        <tissue evidence="10">Tentacle</tissue>
    </source>
</reference>
<keyword evidence="9" id="KW-1185">Reference proteome</keyword>
<organism evidence="9 10">
    <name type="scientific">Actinia tenebrosa</name>
    <name type="common">Australian red waratah sea anemone</name>
    <dbReference type="NCBI Taxonomy" id="6105"/>
    <lineage>
        <taxon>Eukaryota</taxon>
        <taxon>Metazoa</taxon>
        <taxon>Cnidaria</taxon>
        <taxon>Anthozoa</taxon>
        <taxon>Hexacorallia</taxon>
        <taxon>Actiniaria</taxon>
        <taxon>Actiniidae</taxon>
        <taxon>Actinia</taxon>
    </lineage>
</organism>
<dbReference type="FunCoup" id="A0A6P8J446">
    <property type="interactions" value="609"/>
</dbReference>
<keyword evidence="5 8" id="KW-1133">Transmembrane helix</keyword>
<evidence type="ECO:0000256" key="4">
    <source>
        <dbReference type="ARBA" id="ARBA00022692"/>
    </source>
</evidence>
<evidence type="ECO:0000256" key="3">
    <source>
        <dbReference type="ARBA" id="ARBA00022448"/>
    </source>
</evidence>
<dbReference type="AlphaFoldDB" id="A0A6P8J446"/>
<comment type="similarity">
    <text evidence="2">Belongs to the SLC35F solute transporter family.</text>
</comment>
<dbReference type="InterPro" id="IPR009262">
    <property type="entry name" value="SLC35_F1/F2/F6"/>
</dbReference>
<protein>
    <submittedName>
        <fullName evidence="10">Solute carrier family 35 member F1-like</fullName>
    </submittedName>
</protein>
<keyword evidence="3" id="KW-0813">Transport</keyword>
<dbReference type="GO" id="GO:0016020">
    <property type="term" value="C:membrane"/>
    <property type="evidence" value="ECO:0007669"/>
    <property type="project" value="UniProtKB-SubCell"/>
</dbReference>